<dbReference type="EMBL" id="VRMN01000003">
    <property type="protein sequence ID" value="KAA8495626.1"/>
    <property type="molecule type" value="Genomic_DNA"/>
</dbReference>
<feature type="region of interest" description="Disordered" evidence="1">
    <location>
        <begin position="249"/>
        <end position="283"/>
    </location>
</feature>
<gene>
    <name evidence="3" type="ORF">FVE85_1781</name>
</gene>
<evidence type="ECO:0000256" key="1">
    <source>
        <dbReference type="SAM" id="MobiDB-lite"/>
    </source>
</evidence>
<dbReference type="InterPro" id="IPR027417">
    <property type="entry name" value="P-loop_NTPase"/>
</dbReference>
<dbReference type="PANTHER" id="PTHR23074">
    <property type="entry name" value="AAA DOMAIN-CONTAINING"/>
    <property type="match status" value="1"/>
</dbReference>
<feature type="domain" description="AAA+ ATPase" evidence="2">
    <location>
        <begin position="354"/>
        <end position="492"/>
    </location>
</feature>
<proteinExistence type="predicted"/>
<evidence type="ECO:0000313" key="3">
    <source>
        <dbReference type="EMBL" id="KAA8495626.1"/>
    </source>
</evidence>
<keyword evidence="4" id="KW-1185">Reference proteome</keyword>
<dbReference type="InterPro" id="IPR050304">
    <property type="entry name" value="MT-severing_AAA_ATPase"/>
</dbReference>
<dbReference type="SMART" id="SM00382">
    <property type="entry name" value="AAA"/>
    <property type="match status" value="1"/>
</dbReference>
<evidence type="ECO:0000259" key="2">
    <source>
        <dbReference type="SMART" id="SM00382"/>
    </source>
</evidence>
<dbReference type="PANTHER" id="PTHR23074:SF83">
    <property type="entry name" value="VACUOLAR PROTEIN SORTING-ASSOCIATED PROTEIN 4A"/>
    <property type="match status" value="1"/>
</dbReference>
<accession>A0A5J4YWC7</accession>
<dbReference type="InterPro" id="IPR003959">
    <property type="entry name" value="ATPase_AAA_core"/>
</dbReference>
<dbReference type="Pfam" id="PF00004">
    <property type="entry name" value="AAA"/>
    <property type="match status" value="1"/>
</dbReference>
<dbReference type="GO" id="GO:0016887">
    <property type="term" value="F:ATP hydrolysis activity"/>
    <property type="evidence" value="ECO:0007669"/>
    <property type="project" value="InterPro"/>
</dbReference>
<organism evidence="3 4">
    <name type="scientific">Porphyridium purpureum</name>
    <name type="common">Red alga</name>
    <name type="synonym">Porphyridium cruentum</name>
    <dbReference type="NCBI Taxonomy" id="35688"/>
    <lineage>
        <taxon>Eukaryota</taxon>
        <taxon>Rhodophyta</taxon>
        <taxon>Bangiophyceae</taxon>
        <taxon>Porphyridiales</taxon>
        <taxon>Porphyridiaceae</taxon>
        <taxon>Porphyridium</taxon>
    </lineage>
</organism>
<comment type="caution">
    <text evidence="3">The sequence shown here is derived from an EMBL/GenBank/DDBJ whole genome shotgun (WGS) entry which is preliminary data.</text>
</comment>
<feature type="compositionally biased region" description="Polar residues" evidence="1">
    <location>
        <begin position="272"/>
        <end position="281"/>
    </location>
</feature>
<dbReference type="GO" id="GO:0005524">
    <property type="term" value="F:ATP binding"/>
    <property type="evidence" value="ECO:0007669"/>
    <property type="project" value="InterPro"/>
</dbReference>
<dbReference type="Proteomes" id="UP000324585">
    <property type="component" value="Unassembled WGS sequence"/>
</dbReference>
<name>A0A5J4YWC7_PORPP</name>
<dbReference type="SUPFAM" id="SSF52540">
    <property type="entry name" value="P-loop containing nucleoside triphosphate hydrolases"/>
    <property type="match status" value="1"/>
</dbReference>
<dbReference type="OrthoDB" id="5925at2759"/>
<reference evidence="4" key="1">
    <citation type="journal article" date="2019" name="Nat. Commun.">
        <title>Expansion of phycobilisome linker gene families in mesophilic red algae.</title>
        <authorList>
            <person name="Lee J."/>
            <person name="Kim D."/>
            <person name="Bhattacharya D."/>
            <person name="Yoon H.S."/>
        </authorList>
    </citation>
    <scope>NUCLEOTIDE SEQUENCE [LARGE SCALE GENOMIC DNA]</scope>
    <source>
        <strain evidence="4">CCMP 1328</strain>
    </source>
</reference>
<dbReference type="Gene3D" id="3.40.50.300">
    <property type="entry name" value="P-loop containing nucleotide triphosphate hydrolases"/>
    <property type="match status" value="1"/>
</dbReference>
<protein>
    <submittedName>
        <fullName evidence="3">Fidgetin-like protein 1</fullName>
    </submittedName>
</protein>
<sequence>MGRVVMNRHTRHALRMLASLCRGAHTSAVDASRTQKWDARGTGFGLQPSVHSVPHVPPARSRDLALKVAALVSLGSALVLHGVDFRGAVAECKEKDTNIDWSTVQQRVLRAVPPEYRSRIKFQVNKDNVRKVTFPVLSPAANAHMIVAGLISCLGKQSDDGTANALVSARDQASSMVLTANLEREASLTLKTASLGAGAGEFCFTKQSGSAFTEDECDALALAASYAFSTYSSNANAITSSRLLPPAEDSLPPAIGSRDEFGDSLRGGRGGTESSNSLPTDKSSRAEAQLLQKYGIEVSAAHSTNSWNDICGYEAVKQVVNETLVLSLKYPEVYDSVSRACRGELRGANVSSSRPRAVLFEGSPGTGKTLAARVIASEAEVKFVHLKVETLSSRWYGEGEKKLADVMRLLGEVDRVVIFLDEIDSSLATSRADTQMHEATRRMLSVLLRHLDGFDDEQKGGAVLVAATNRMQDLDDALISRFDVILHFPLPDEPARREMFSKYAKQLSESERADLAAHSNGLAGRDIRDLCIAAERSWASKLIRERLQDSSVGLDYLKDPSSLSNVSVPLAEYQAALRARLESHIRPHSR</sequence>
<evidence type="ECO:0000313" key="4">
    <source>
        <dbReference type="Proteomes" id="UP000324585"/>
    </source>
</evidence>
<dbReference type="InterPro" id="IPR003593">
    <property type="entry name" value="AAA+_ATPase"/>
</dbReference>
<dbReference type="AlphaFoldDB" id="A0A5J4YWC7"/>